<dbReference type="InterPro" id="IPR041698">
    <property type="entry name" value="Methyltransf_25"/>
</dbReference>
<dbReference type="SUPFAM" id="SSF53335">
    <property type="entry name" value="S-adenosyl-L-methionine-dependent methyltransferases"/>
    <property type="match status" value="1"/>
</dbReference>
<dbReference type="InterPro" id="IPR029063">
    <property type="entry name" value="SAM-dependent_MTases_sf"/>
</dbReference>
<protein>
    <submittedName>
        <fullName evidence="5">SAM-dependent methyltransferase</fullName>
    </submittedName>
</protein>
<dbReference type="CDD" id="cd02440">
    <property type="entry name" value="AdoMet_MTases"/>
    <property type="match status" value="1"/>
</dbReference>
<keyword evidence="3" id="KW-0949">S-adenosyl-L-methionine</keyword>
<dbReference type="EMBL" id="MSIF01000006">
    <property type="protein sequence ID" value="OLF10606.1"/>
    <property type="molecule type" value="Genomic_DNA"/>
</dbReference>
<dbReference type="RefSeq" id="WP_075133595.1">
    <property type="nucleotide sequence ID" value="NZ_MSIF01000006.1"/>
</dbReference>
<dbReference type="Gene3D" id="3.40.50.150">
    <property type="entry name" value="Vaccinia Virus protein VP39"/>
    <property type="match status" value="1"/>
</dbReference>
<dbReference type="Pfam" id="PF13649">
    <property type="entry name" value="Methyltransf_25"/>
    <property type="match status" value="1"/>
</dbReference>
<proteinExistence type="predicted"/>
<dbReference type="GO" id="GO:0008168">
    <property type="term" value="F:methyltransferase activity"/>
    <property type="evidence" value="ECO:0007669"/>
    <property type="project" value="UniProtKB-KW"/>
</dbReference>
<organism evidence="5 6">
    <name type="scientific">Actinophytocola xinjiangensis</name>
    <dbReference type="NCBI Taxonomy" id="485602"/>
    <lineage>
        <taxon>Bacteria</taxon>
        <taxon>Bacillati</taxon>
        <taxon>Actinomycetota</taxon>
        <taxon>Actinomycetes</taxon>
        <taxon>Pseudonocardiales</taxon>
        <taxon>Pseudonocardiaceae</taxon>
    </lineage>
</organism>
<evidence type="ECO:0000256" key="2">
    <source>
        <dbReference type="ARBA" id="ARBA00022679"/>
    </source>
</evidence>
<dbReference type="PANTHER" id="PTHR43464:SF19">
    <property type="entry name" value="UBIQUINONE BIOSYNTHESIS O-METHYLTRANSFERASE, MITOCHONDRIAL"/>
    <property type="match status" value="1"/>
</dbReference>
<dbReference type="PANTHER" id="PTHR43464">
    <property type="entry name" value="METHYLTRANSFERASE"/>
    <property type="match status" value="1"/>
</dbReference>
<dbReference type="Proteomes" id="UP000185696">
    <property type="component" value="Unassembled WGS sequence"/>
</dbReference>
<evidence type="ECO:0000256" key="3">
    <source>
        <dbReference type="ARBA" id="ARBA00022691"/>
    </source>
</evidence>
<keyword evidence="2 5" id="KW-0808">Transferase</keyword>
<feature type="domain" description="Methyltransferase" evidence="4">
    <location>
        <begin position="43"/>
        <end position="134"/>
    </location>
</feature>
<reference evidence="5 6" key="1">
    <citation type="submission" date="2016-12" db="EMBL/GenBank/DDBJ databases">
        <title>The draft genome sequence of Actinophytocola xinjiangensis.</title>
        <authorList>
            <person name="Wang W."/>
            <person name="Yuan L."/>
        </authorList>
    </citation>
    <scope>NUCLEOTIDE SEQUENCE [LARGE SCALE GENOMIC DNA]</scope>
    <source>
        <strain evidence="5 6">CGMCC 4.4663</strain>
    </source>
</reference>
<sequence length="197" mass="21291">MTVRSNAGYGEHADALATGFEAVTFEDVHREVMPWFPAAPATVLDVGAGSGRDAAALARRGHRVLAVEPTAELRRIAQRLHAGDAIDWLDDHLPDLARVTGTFDLVLLSAVWMHLDATERASGLRRLAGLLAPGSSLIMSLRHGPVPAGRRMFEVTAEETAEVASRCGLRVIHSSERDDLRGRTDVWWSTLVLGAPS</sequence>
<evidence type="ECO:0000259" key="4">
    <source>
        <dbReference type="Pfam" id="PF13649"/>
    </source>
</evidence>
<dbReference type="GO" id="GO:0032259">
    <property type="term" value="P:methylation"/>
    <property type="evidence" value="ECO:0007669"/>
    <property type="project" value="UniProtKB-KW"/>
</dbReference>
<dbReference type="AlphaFoldDB" id="A0A7Z0WQH0"/>
<keyword evidence="6" id="KW-1185">Reference proteome</keyword>
<gene>
    <name evidence="5" type="ORF">BLA60_15640</name>
</gene>
<evidence type="ECO:0000313" key="6">
    <source>
        <dbReference type="Proteomes" id="UP000185696"/>
    </source>
</evidence>
<evidence type="ECO:0000256" key="1">
    <source>
        <dbReference type="ARBA" id="ARBA00022603"/>
    </source>
</evidence>
<comment type="caution">
    <text evidence="5">The sequence shown here is derived from an EMBL/GenBank/DDBJ whole genome shotgun (WGS) entry which is preliminary data.</text>
</comment>
<name>A0A7Z0WQH0_9PSEU</name>
<accession>A0A7Z0WQH0</accession>
<keyword evidence="1 5" id="KW-0489">Methyltransferase</keyword>
<evidence type="ECO:0000313" key="5">
    <source>
        <dbReference type="EMBL" id="OLF10606.1"/>
    </source>
</evidence>
<dbReference type="OrthoDB" id="3366024at2"/>